<comment type="caution">
    <text evidence="1">The sequence shown here is derived from an EMBL/GenBank/DDBJ whole genome shotgun (WGS) entry which is preliminary data.</text>
</comment>
<gene>
    <name evidence="1" type="ORF">PoB_001282100</name>
</gene>
<sequence length="88" mass="10532">MNSPFKSRPNNYCVHQYILHALFSSCTQARKQNYRCVLRYYRDILGDTVKNRFNTTSPIKKWYGHAKRSFGLAKTAHWTDIIQYRENI</sequence>
<accession>A0AAV3YG66</accession>
<dbReference type="PROSITE" id="PS51257">
    <property type="entry name" value="PROKAR_LIPOPROTEIN"/>
    <property type="match status" value="1"/>
</dbReference>
<evidence type="ECO:0000313" key="2">
    <source>
        <dbReference type="Proteomes" id="UP000735302"/>
    </source>
</evidence>
<proteinExistence type="predicted"/>
<evidence type="ECO:0000313" key="1">
    <source>
        <dbReference type="EMBL" id="GFN86315.1"/>
    </source>
</evidence>
<dbReference type="EMBL" id="BLXT01001512">
    <property type="protein sequence ID" value="GFN86315.1"/>
    <property type="molecule type" value="Genomic_DNA"/>
</dbReference>
<keyword evidence="2" id="KW-1185">Reference proteome</keyword>
<reference evidence="1 2" key="1">
    <citation type="journal article" date="2021" name="Elife">
        <title>Chloroplast acquisition without the gene transfer in kleptoplastic sea slugs, Plakobranchus ocellatus.</title>
        <authorList>
            <person name="Maeda T."/>
            <person name="Takahashi S."/>
            <person name="Yoshida T."/>
            <person name="Shimamura S."/>
            <person name="Takaki Y."/>
            <person name="Nagai Y."/>
            <person name="Toyoda A."/>
            <person name="Suzuki Y."/>
            <person name="Arimoto A."/>
            <person name="Ishii H."/>
            <person name="Satoh N."/>
            <person name="Nishiyama T."/>
            <person name="Hasebe M."/>
            <person name="Maruyama T."/>
            <person name="Minagawa J."/>
            <person name="Obokata J."/>
            <person name="Shigenobu S."/>
        </authorList>
    </citation>
    <scope>NUCLEOTIDE SEQUENCE [LARGE SCALE GENOMIC DNA]</scope>
</reference>
<organism evidence="1 2">
    <name type="scientific">Plakobranchus ocellatus</name>
    <dbReference type="NCBI Taxonomy" id="259542"/>
    <lineage>
        <taxon>Eukaryota</taxon>
        <taxon>Metazoa</taxon>
        <taxon>Spiralia</taxon>
        <taxon>Lophotrochozoa</taxon>
        <taxon>Mollusca</taxon>
        <taxon>Gastropoda</taxon>
        <taxon>Heterobranchia</taxon>
        <taxon>Euthyneura</taxon>
        <taxon>Panpulmonata</taxon>
        <taxon>Sacoglossa</taxon>
        <taxon>Placobranchoidea</taxon>
        <taxon>Plakobranchidae</taxon>
        <taxon>Plakobranchus</taxon>
    </lineage>
</organism>
<dbReference type="Proteomes" id="UP000735302">
    <property type="component" value="Unassembled WGS sequence"/>
</dbReference>
<protein>
    <submittedName>
        <fullName evidence="1">Uncharacterized protein</fullName>
    </submittedName>
</protein>
<dbReference type="AlphaFoldDB" id="A0AAV3YG66"/>
<name>A0AAV3YG66_9GAST</name>